<organism evidence="1 2">
    <name type="scientific">Streptomyces olindensis</name>
    <dbReference type="NCBI Taxonomy" id="358823"/>
    <lineage>
        <taxon>Bacteria</taxon>
        <taxon>Bacillati</taxon>
        <taxon>Actinomycetota</taxon>
        <taxon>Actinomycetes</taxon>
        <taxon>Kitasatosporales</taxon>
        <taxon>Streptomycetaceae</taxon>
        <taxon>Streptomyces</taxon>
    </lineage>
</organism>
<dbReference type="RefSeq" id="WP_359784417.1">
    <property type="nucleotide sequence ID" value="NZ_JBEYBN010000001.1"/>
</dbReference>
<gene>
    <name evidence="1" type="ORF">ABZ568_00860</name>
</gene>
<accession>A0ABV2XMC9</accession>
<sequence length="101" mass="11382">MTERPNGFDRFLGLMAGHQSDEPAGEDKLKEITREEIDRTRNQLTSSLMAFSELMGPIFDHADGIRADLVRREWSPQAAEQVALVWLINSVQNAVGGWARQ</sequence>
<reference evidence="1 2" key="1">
    <citation type="submission" date="2024-06" db="EMBL/GenBank/DDBJ databases">
        <title>The Natural Products Discovery Center: Release of the First 8490 Sequenced Strains for Exploring Actinobacteria Biosynthetic Diversity.</title>
        <authorList>
            <person name="Kalkreuter E."/>
            <person name="Kautsar S.A."/>
            <person name="Yang D."/>
            <person name="Bader C.D."/>
            <person name="Teijaro C.N."/>
            <person name="Fluegel L."/>
            <person name="Davis C.M."/>
            <person name="Simpson J.R."/>
            <person name="Lauterbach L."/>
            <person name="Steele A.D."/>
            <person name="Gui C."/>
            <person name="Meng S."/>
            <person name="Li G."/>
            <person name="Viehrig K."/>
            <person name="Ye F."/>
            <person name="Su P."/>
            <person name="Kiefer A.F."/>
            <person name="Nichols A."/>
            <person name="Cepeda A.J."/>
            <person name="Yan W."/>
            <person name="Fan B."/>
            <person name="Jiang Y."/>
            <person name="Adhikari A."/>
            <person name="Zheng C.-J."/>
            <person name="Schuster L."/>
            <person name="Cowan T.M."/>
            <person name="Smanski M.J."/>
            <person name="Chevrette M.G."/>
            <person name="De Carvalho L.P.S."/>
            <person name="Shen B."/>
        </authorList>
    </citation>
    <scope>NUCLEOTIDE SEQUENCE [LARGE SCALE GENOMIC DNA]</scope>
    <source>
        <strain evidence="1 2">NPDC019583</strain>
    </source>
</reference>
<evidence type="ECO:0000313" key="2">
    <source>
        <dbReference type="Proteomes" id="UP001550603"/>
    </source>
</evidence>
<name>A0ABV2XMC9_9ACTN</name>
<protein>
    <submittedName>
        <fullName evidence="1">Uncharacterized protein</fullName>
    </submittedName>
</protein>
<keyword evidence="2" id="KW-1185">Reference proteome</keyword>
<dbReference type="EMBL" id="JBEYBN010000001">
    <property type="protein sequence ID" value="MEU2265012.1"/>
    <property type="molecule type" value="Genomic_DNA"/>
</dbReference>
<dbReference type="Proteomes" id="UP001550603">
    <property type="component" value="Unassembled WGS sequence"/>
</dbReference>
<comment type="caution">
    <text evidence="1">The sequence shown here is derived from an EMBL/GenBank/DDBJ whole genome shotgun (WGS) entry which is preliminary data.</text>
</comment>
<proteinExistence type="predicted"/>
<evidence type="ECO:0000313" key="1">
    <source>
        <dbReference type="EMBL" id="MEU2265012.1"/>
    </source>
</evidence>